<dbReference type="EMBL" id="JBGMDY010000007">
    <property type="protein sequence ID" value="KAL2327535.1"/>
    <property type="molecule type" value="Genomic_DNA"/>
</dbReference>
<name>A0ABD1LVJ3_9FABA</name>
<feature type="region of interest" description="Disordered" evidence="1">
    <location>
        <begin position="88"/>
        <end position="172"/>
    </location>
</feature>
<feature type="compositionally biased region" description="Basic and acidic residues" evidence="1">
    <location>
        <begin position="391"/>
        <end position="415"/>
    </location>
</feature>
<feature type="compositionally biased region" description="Basic residues" evidence="1">
    <location>
        <begin position="117"/>
        <end position="130"/>
    </location>
</feature>
<feature type="region of interest" description="Disordered" evidence="1">
    <location>
        <begin position="231"/>
        <end position="279"/>
    </location>
</feature>
<evidence type="ECO:0000313" key="2">
    <source>
        <dbReference type="EMBL" id="KAL2327535.1"/>
    </source>
</evidence>
<evidence type="ECO:0000256" key="1">
    <source>
        <dbReference type="SAM" id="MobiDB-lite"/>
    </source>
</evidence>
<keyword evidence="3" id="KW-1185">Reference proteome</keyword>
<organism evidence="2 3">
    <name type="scientific">Flemingia macrophylla</name>
    <dbReference type="NCBI Taxonomy" id="520843"/>
    <lineage>
        <taxon>Eukaryota</taxon>
        <taxon>Viridiplantae</taxon>
        <taxon>Streptophyta</taxon>
        <taxon>Embryophyta</taxon>
        <taxon>Tracheophyta</taxon>
        <taxon>Spermatophyta</taxon>
        <taxon>Magnoliopsida</taxon>
        <taxon>eudicotyledons</taxon>
        <taxon>Gunneridae</taxon>
        <taxon>Pentapetalae</taxon>
        <taxon>rosids</taxon>
        <taxon>fabids</taxon>
        <taxon>Fabales</taxon>
        <taxon>Fabaceae</taxon>
        <taxon>Papilionoideae</taxon>
        <taxon>50 kb inversion clade</taxon>
        <taxon>NPAAA clade</taxon>
        <taxon>indigoferoid/millettioid clade</taxon>
        <taxon>Phaseoleae</taxon>
        <taxon>Flemingia</taxon>
    </lineage>
</organism>
<proteinExistence type="predicted"/>
<dbReference type="AlphaFoldDB" id="A0ABD1LVJ3"/>
<feature type="region of interest" description="Disordered" evidence="1">
    <location>
        <begin position="373"/>
        <end position="415"/>
    </location>
</feature>
<sequence length="415" mass="45614">MHLGEVSFMLLDKLVAAGIGNRLSHEKEFILHIEEAEDLRFLSDIDDLSTTFWNLKKAVSEPKSANSSVNKGQEKLNNVVSEPKTATFIGAQRSRENMSSSAANNDLGEHSSPPPKRGIKGTTKAKRARYIIKIPLQKNNSNEAPLEEPRPPEAQNADPVPSQPIVGEPNHPLPRDFEPHQCQPQIEQPTIGNEFVEQSPLHSNAFVVPTTSSSYLPPSVASQIVGGRRISLSSPSQANGSPASLPSQDNQNVVNVEGTTEGGDTSTYNDDDPPHGAVLEMIQPCNDGFFPSRVASKAITKTIKQHYVQPWPTWGAMSDEEKNNKLCIEQQEEFQSIYTQARSEAASCGGGSQSSPIDSVQEERIRKESWFTAAEPGHGIPDSAKILQLEEEVRQSREEARKSREEAHQTREANE</sequence>
<reference evidence="2 3" key="1">
    <citation type="submission" date="2024-08" db="EMBL/GenBank/DDBJ databases">
        <title>Insights into the chromosomal genome structure of Flemingia macrophylla.</title>
        <authorList>
            <person name="Ding Y."/>
            <person name="Zhao Y."/>
            <person name="Bi W."/>
            <person name="Wu M."/>
            <person name="Zhao G."/>
            <person name="Gong Y."/>
            <person name="Li W."/>
            <person name="Zhang P."/>
        </authorList>
    </citation>
    <scope>NUCLEOTIDE SEQUENCE [LARGE SCALE GENOMIC DNA]</scope>
    <source>
        <strain evidence="2">DYQJB</strain>
        <tissue evidence="2">Leaf</tissue>
    </source>
</reference>
<accession>A0ABD1LVJ3</accession>
<evidence type="ECO:0000313" key="3">
    <source>
        <dbReference type="Proteomes" id="UP001603857"/>
    </source>
</evidence>
<protein>
    <submittedName>
        <fullName evidence="2">Uncharacterized protein</fullName>
    </submittedName>
</protein>
<comment type="caution">
    <text evidence="2">The sequence shown here is derived from an EMBL/GenBank/DDBJ whole genome shotgun (WGS) entry which is preliminary data.</text>
</comment>
<feature type="compositionally biased region" description="Polar residues" evidence="1">
    <location>
        <begin position="231"/>
        <end position="268"/>
    </location>
</feature>
<gene>
    <name evidence="2" type="ORF">Fmac_020962</name>
</gene>
<dbReference type="Proteomes" id="UP001603857">
    <property type="component" value="Unassembled WGS sequence"/>
</dbReference>